<evidence type="ECO:0000313" key="3">
    <source>
        <dbReference type="Proteomes" id="UP000471435"/>
    </source>
</evidence>
<organism evidence="2 3">
    <name type="scientific">Pontixanthobacter luteolus</name>
    <dbReference type="NCBI Taxonomy" id="295089"/>
    <lineage>
        <taxon>Bacteria</taxon>
        <taxon>Pseudomonadati</taxon>
        <taxon>Pseudomonadota</taxon>
        <taxon>Alphaproteobacteria</taxon>
        <taxon>Sphingomonadales</taxon>
        <taxon>Erythrobacteraceae</taxon>
        <taxon>Pontixanthobacter</taxon>
    </lineage>
</organism>
<accession>A0A6I4V5T1</accession>
<evidence type="ECO:0000256" key="1">
    <source>
        <dbReference type="SAM" id="SignalP"/>
    </source>
</evidence>
<dbReference type="EMBL" id="WTYP01000002">
    <property type="protein sequence ID" value="MXP47654.1"/>
    <property type="molecule type" value="Genomic_DNA"/>
</dbReference>
<evidence type="ECO:0008006" key="4">
    <source>
        <dbReference type="Google" id="ProtNLM"/>
    </source>
</evidence>
<dbReference type="Proteomes" id="UP000471435">
    <property type="component" value="Unassembled WGS sequence"/>
</dbReference>
<evidence type="ECO:0000313" key="2">
    <source>
        <dbReference type="EMBL" id="MXP47654.1"/>
    </source>
</evidence>
<sequence length="254" mass="27718">MKFRHPAIICAATLGATSVPASADISALYEVESYEDEIDRAVDFAMTIEVSDEGHARLHLSGRSSYFLIREGAVYAVARGIDGPYAERLDDLEAVIENAGQAGGISLEILAQLPEIELVKSGTVKVGTWKGQGYAQRDYDDEIGRPELVVTEDGSLRPIGKAFAQLMEGRFGALRSLSLTGLFGGLGLYDQGVRDLLKGGTPIRIRHLELSEVSSQDIDPARFELPPRVLTRDEIRSQNEPFEWAPAFGRQPEG</sequence>
<feature type="chain" id="PRO_5026327660" description="DUF4412 domain-containing protein" evidence="1">
    <location>
        <begin position="24"/>
        <end position="254"/>
    </location>
</feature>
<gene>
    <name evidence="2" type="ORF">GRI43_09705</name>
</gene>
<comment type="caution">
    <text evidence="2">The sequence shown here is derived from an EMBL/GenBank/DDBJ whole genome shotgun (WGS) entry which is preliminary data.</text>
</comment>
<reference evidence="2 3" key="1">
    <citation type="submission" date="2019-12" db="EMBL/GenBank/DDBJ databases">
        <title>Genomic-based taxomic classification of the family Erythrobacteraceae.</title>
        <authorList>
            <person name="Xu L."/>
        </authorList>
    </citation>
    <scope>NUCLEOTIDE SEQUENCE [LARGE SCALE GENOMIC DNA]</scope>
    <source>
        <strain evidence="2 3">SW-109</strain>
    </source>
</reference>
<feature type="signal peptide" evidence="1">
    <location>
        <begin position="1"/>
        <end position="23"/>
    </location>
</feature>
<name>A0A6I4V5T1_9SPHN</name>
<keyword evidence="3" id="KW-1185">Reference proteome</keyword>
<protein>
    <recommendedName>
        <fullName evidence="4">DUF4412 domain-containing protein</fullName>
    </recommendedName>
</protein>
<proteinExistence type="predicted"/>
<dbReference type="RefSeq" id="WP_160730922.1">
    <property type="nucleotide sequence ID" value="NZ_WTYP01000002.1"/>
</dbReference>
<dbReference type="AlphaFoldDB" id="A0A6I4V5T1"/>
<keyword evidence="1" id="KW-0732">Signal</keyword>